<dbReference type="InterPro" id="IPR000276">
    <property type="entry name" value="GPCR_Rhodpsn"/>
</dbReference>
<feature type="transmembrane region" description="Helical" evidence="10">
    <location>
        <begin position="65"/>
        <end position="87"/>
    </location>
</feature>
<dbReference type="InterPro" id="IPR017452">
    <property type="entry name" value="GPCR_Rhodpsn_7TM"/>
</dbReference>
<sequence length="314" mass="35762">MNASVLNVNASYFYWNYNSNPLEQDVFEVRRILLVCFSVIVMFTNLMVVIAFITAYNLRDRIANYFILNLSINDFTTGFANAIYFSLSSRPFFDRSIFCAIISGMQPTLYVSSFVSMSLVSLDRYIYITSPLHYHLRMTAIRVKAAIILSWVIPIIIVIIIPNIVNLFYDVIEDHCSYVQSTSVTFTGPITAIVTVLIMLFTSVRILIEARKQRRKITNQVMTAAIPSTIIAKPAVEIRRLVNTVVLVLVFLVMWMPYVVVAATSMFTSQKIAGLTLELVGSFIFLNSCINPVLYAMNRDFKKAYLNIFCLKFV</sequence>
<dbReference type="GeneID" id="102805583"/>
<feature type="domain" description="G-protein coupled receptors family 1 profile" evidence="11">
    <location>
        <begin position="44"/>
        <end position="295"/>
    </location>
</feature>
<dbReference type="InterPro" id="IPR050569">
    <property type="entry name" value="TAAR"/>
</dbReference>
<dbReference type="PROSITE" id="PS00237">
    <property type="entry name" value="G_PROTEIN_RECEP_F1_1"/>
    <property type="match status" value="1"/>
</dbReference>
<evidence type="ECO:0000256" key="3">
    <source>
        <dbReference type="ARBA" id="ARBA00022692"/>
    </source>
</evidence>
<dbReference type="Pfam" id="PF00001">
    <property type="entry name" value="7tm_1"/>
    <property type="match status" value="1"/>
</dbReference>
<organism evidence="12 13">
    <name type="scientific">Saccoglossus kowalevskii</name>
    <name type="common">Acorn worm</name>
    <dbReference type="NCBI Taxonomy" id="10224"/>
    <lineage>
        <taxon>Eukaryota</taxon>
        <taxon>Metazoa</taxon>
        <taxon>Hemichordata</taxon>
        <taxon>Enteropneusta</taxon>
        <taxon>Harrimaniidae</taxon>
        <taxon>Saccoglossus</taxon>
    </lineage>
</organism>
<feature type="transmembrane region" description="Helical" evidence="10">
    <location>
        <begin position="189"/>
        <end position="208"/>
    </location>
</feature>
<evidence type="ECO:0000256" key="2">
    <source>
        <dbReference type="ARBA" id="ARBA00022475"/>
    </source>
</evidence>
<keyword evidence="3 9" id="KW-0812">Transmembrane</keyword>
<dbReference type="PRINTS" id="PR00237">
    <property type="entry name" value="GPCRRHODOPSN"/>
</dbReference>
<dbReference type="Gene3D" id="1.20.1070.10">
    <property type="entry name" value="Rhodopsin 7-helix transmembrane proteins"/>
    <property type="match status" value="1"/>
</dbReference>
<dbReference type="Proteomes" id="UP000694865">
    <property type="component" value="Unplaced"/>
</dbReference>
<keyword evidence="12" id="KW-1185">Reference proteome</keyword>
<keyword evidence="7 9" id="KW-0675">Receptor</keyword>
<feature type="transmembrane region" description="Helical" evidence="10">
    <location>
        <begin position="107"/>
        <end position="127"/>
    </location>
</feature>
<evidence type="ECO:0000256" key="6">
    <source>
        <dbReference type="ARBA" id="ARBA00023136"/>
    </source>
</evidence>
<evidence type="ECO:0000256" key="10">
    <source>
        <dbReference type="SAM" id="Phobius"/>
    </source>
</evidence>
<evidence type="ECO:0000256" key="5">
    <source>
        <dbReference type="ARBA" id="ARBA00023040"/>
    </source>
</evidence>
<keyword evidence="8 9" id="KW-0807">Transducer</keyword>
<feature type="transmembrane region" description="Helical" evidence="10">
    <location>
        <begin position="241"/>
        <end position="260"/>
    </location>
</feature>
<feature type="transmembrane region" description="Helical" evidence="10">
    <location>
        <begin position="272"/>
        <end position="295"/>
    </location>
</feature>
<dbReference type="PANTHER" id="PTHR24249">
    <property type="entry name" value="HISTAMINE RECEPTOR-RELATED G-PROTEIN COUPLED RECEPTOR"/>
    <property type="match status" value="1"/>
</dbReference>
<keyword evidence="6 10" id="KW-0472">Membrane</keyword>
<keyword evidence="5 9" id="KW-0297">G-protein coupled receptor</keyword>
<evidence type="ECO:0000313" key="13">
    <source>
        <dbReference type="RefSeq" id="XP_006817701.1"/>
    </source>
</evidence>
<dbReference type="RefSeq" id="XP_006817701.1">
    <property type="nucleotide sequence ID" value="XM_006817638.1"/>
</dbReference>
<evidence type="ECO:0000256" key="1">
    <source>
        <dbReference type="ARBA" id="ARBA00004651"/>
    </source>
</evidence>
<accession>A0ABM0MCG0</accession>
<evidence type="ECO:0000256" key="9">
    <source>
        <dbReference type="RuleBase" id="RU000688"/>
    </source>
</evidence>
<evidence type="ECO:0000256" key="8">
    <source>
        <dbReference type="ARBA" id="ARBA00023224"/>
    </source>
</evidence>
<gene>
    <name evidence="13" type="primary">LOC102805583</name>
</gene>
<keyword evidence="4 10" id="KW-1133">Transmembrane helix</keyword>
<evidence type="ECO:0000313" key="12">
    <source>
        <dbReference type="Proteomes" id="UP000694865"/>
    </source>
</evidence>
<comment type="subcellular location">
    <subcellularLocation>
        <location evidence="1">Cell membrane</location>
        <topology evidence="1">Multi-pass membrane protein</topology>
    </subcellularLocation>
</comment>
<reference evidence="13" key="1">
    <citation type="submission" date="2025-08" db="UniProtKB">
        <authorList>
            <consortium name="RefSeq"/>
        </authorList>
    </citation>
    <scope>IDENTIFICATION</scope>
    <source>
        <tissue evidence="13">Testes</tissue>
    </source>
</reference>
<evidence type="ECO:0000259" key="11">
    <source>
        <dbReference type="PROSITE" id="PS50262"/>
    </source>
</evidence>
<name>A0ABM0MCG0_SACKO</name>
<dbReference type="SUPFAM" id="SSF81321">
    <property type="entry name" value="Family A G protein-coupled receptor-like"/>
    <property type="match status" value="1"/>
</dbReference>
<feature type="transmembrane region" description="Helical" evidence="10">
    <location>
        <begin position="32"/>
        <end position="53"/>
    </location>
</feature>
<evidence type="ECO:0000256" key="4">
    <source>
        <dbReference type="ARBA" id="ARBA00022989"/>
    </source>
</evidence>
<keyword evidence="2" id="KW-1003">Cell membrane</keyword>
<proteinExistence type="inferred from homology"/>
<evidence type="ECO:0000256" key="7">
    <source>
        <dbReference type="ARBA" id="ARBA00023170"/>
    </source>
</evidence>
<protein>
    <submittedName>
        <fullName evidence="13">Dopamine receptor 2-like</fullName>
    </submittedName>
</protein>
<comment type="similarity">
    <text evidence="9">Belongs to the G-protein coupled receptor 1 family.</text>
</comment>
<dbReference type="PROSITE" id="PS50262">
    <property type="entry name" value="G_PROTEIN_RECEP_F1_2"/>
    <property type="match status" value="1"/>
</dbReference>
<feature type="transmembrane region" description="Helical" evidence="10">
    <location>
        <begin position="148"/>
        <end position="169"/>
    </location>
</feature>